<dbReference type="RefSeq" id="WP_125259257.1">
    <property type="nucleotide sequence ID" value="NZ_CP114280.1"/>
</dbReference>
<accession>A0ABY8G8T5</accession>
<feature type="domain" description="Transcriptional regulator HTH-type FeoC" evidence="1">
    <location>
        <begin position="2"/>
        <end position="71"/>
    </location>
</feature>
<organism evidence="2 3">
    <name type="scientific">Dickeya lacustris</name>
    <dbReference type="NCBI Taxonomy" id="2259638"/>
    <lineage>
        <taxon>Bacteria</taxon>
        <taxon>Pseudomonadati</taxon>
        <taxon>Pseudomonadota</taxon>
        <taxon>Gammaproteobacteria</taxon>
        <taxon>Enterobacterales</taxon>
        <taxon>Pectobacteriaceae</taxon>
        <taxon>Dickeya</taxon>
    </lineage>
</organism>
<sequence length="76" mass="8616">MTLLELRDFVRERKKVSLSEVSHAFQVDPGVAQGMLAIWVQKGKMRFHEGEAAPKCGGCCGCDKRVGQYYEWLSRP</sequence>
<protein>
    <submittedName>
        <fullName evidence="2">FeoC-like transcriptional regulator</fullName>
    </submittedName>
</protein>
<dbReference type="InterPro" id="IPR036388">
    <property type="entry name" value="WH-like_DNA-bd_sf"/>
</dbReference>
<evidence type="ECO:0000313" key="2">
    <source>
        <dbReference type="EMBL" id="WFN56320.1"/>
    </source>
</evidence>
<evidence type="ECO:0000313" key="3">
    <source>
        <dbReference type="Proteomes" id="UP001219630"/>
    </source>
</evidence>
<dbReference type="Gene3D" id="1.10.10.10">
    <property type="entry name" value="Winged helix-like DNA-binding domain superfamily/Winged helix DNA-binding domain"/>
    <property type="match status" value="1"/>
</dbReference>
<evidence type="ECO:0000259" key="1">
    <source>
        <dbReference type="Pfam" id="PF09012"/>
    </source>
</evidence>
<keyword evidence="3" id="KW-1185">Reference proteome</keyword>
<dbReference type="EMBL" id="CP114280">
    <property type="protein sequence ID" value="WFN56320.1"/>
    <property type="molecule type" value="Genomic_DNA"/>
</dbReference>
<dbReference type="Pfam" id="PF09012">
    <property type="entry name" value="FeoC"/>
    <property type="match status" value="1"/>
</dbReference>
<proteinExistence type="predicted"/>
<dbReference type="InterPro" id="IPR036390">
    <property type="entry name" value="WH_DNA-bd_sf"/>
</dbReference>
<gene>
    <name evidence="2" type="ORF">O1Q98_03155</name>
</gene>
<name>A0ABY8G8T5_9GAMM</name>
<dbReference type="InterPro" id="IPR015102">
    <property type="entry name" value="Tscrpt_reg_HTH_FeoC"/>
</dbReference>
<reference evidence="2 3" key="1">
    <citation type="submission" date="2022-12" db="EMBL/GenBank/DDBJ databases">
        <title>Complete genome sequencing of Dickeya lacustris type strain LMG30899.</title>
        <authorList>
            <person name="Dobhal S."/>
            <person name="Arizala D."/>
            <person name="Arif M."/>
        </authorList>
    </citation>
    <scope>NUCLEOTIDE SEQUENCE [LARGE SCALE GENOMIC DNA]</scope>
    <source>
        <strain evidence="2 3">LMG30899</strain>
    </source>
</reference>
<dbReference type="SUPFAM" id="SSF46785">
    <property type="entry name" value="Winged helix' DNA-binding domain"/>
    <property type="match status" value="1"/>
</dbReference>
<dbReference type="Proteomes" id="UP001219630">
    <property type="component" value="Chromosome"/>
</dbReference>